<evidence type="ECO:0000259" key="1">
    <source>
        <dbReference type="Pfam" id="PF13837"/>
    </source>
</evidence>
<comment type="caution">
    <text evidence="2">The sequence shown here is derived from an EMBL/GenBank/DDBJ whole genome shotgun (WGS) entry which is preliminary data.</text>
</comment>
<reference evidence="3" key="1">
    <citation type="submission" date="2023-01" db="EMBL/GenBank/DDBJ databases">
        <title>Key to firefly adult light organ development and bioluminescence: homeobox transcription factors regulate luciferase expression and transportation to peroxisome.</title>
        <authorList>
            <person name="Fu X."/>
        </authorList>
    </citation>
    <scope>NUCLEOTIDE SEQUENCE [LARGE SCALE GENOMIC DNA]</scope>
</reference>
<evidence type="ECO:0000313" key="2">
    <source>
        <dbReference type="EMBL" id="KAK4887392.1"/>
    </source>
</evidence>
<dbReference type="PANTHER" id="PTHR22666:SF3">
    <property type="entry name" value="MYB_SANT-LIKE DNA-BINDING DOMAIN-CONTAINING PROTEIN 1"/>
    <property type="match status" value="1"/>
</dbReference>
<dbReference type="Proteomes" id="UP001353858">
    <property type="component" value="Unassembled WGS sequence"/>
</dbReference>
<keyword evidence="3" id="KW-1185">Reference proteome</keyword>
<dbReference type="GO" id="GO:0045893">
    <property type="term" value="P:positive regulation of DNA-templated transcription"/>
    <property type="evidence" value="ECO:0007669"/>
    <property type="project" value="TreeGrafter"/>
</dbReference>
<evidence type="ECO:0000313" key="3">
    <source>
        <dbReference type="Proteomes" id="UP001353858"/>
    </source>
</evidence>
<organism evidence="2 3">
    <name type="scientific">Aquatica leii</name>
    <dbReference type="NCBI Taxonomy" id="1421715"/>
    <lineage>
        <taxon>Eukaryota</taxon>
        <taxon>Metazoa</taxon>
        <taxon>Ecdysozoa</taxon>
        <taxon>Arthropoda</taxon>
        <taxon>Hexapoda</taxon>
        <taxon>Insecta</taxon>
        <taxon>Pterygota</taxon>
        <taxon>Neoptera</taxon>
        <taxon>Endopterygota</taxon>
        <taxon>Coleoptera</taxon>
        <taxon>Polyphaga</taxon>
        <taxon>Elateriformia</taxon>
        <taxon>Elateroidea</taxon>
        <taxon>Lampyridae</taxon>
        <taxon>Luciolinae</taxon>
        <taxon>Aquatica</taxon>
    </lineage>
</organism>
<name>A0AAN7Q9S7_9COLE</name>
<dbReference type="InterPro" id="IPR044822">
    <property type="entry name" value="Myb_DNA-bind_4"/>
</dbReference>
<dbReference type="EMBL" id="JARPUR010000001">
    <property type="protein sequence ID" value="KAK4887392.1"/>
    <property type="molecule type" value="Genomic_DNA"/>
</dbReference>
<gene>
    <name evidence="2" type="ORF">RN001_003663</name>
</gene>
<protein>
    <recommendedName>
        <fullName evidence="1">Myb/SANT-like DNA-binding domain-containing protein</fullName>
    </recommendedName>
</protein>
<dbReference type="AlphaFoldDB" id="A0AAN7Q9S7"/>
<sequence length="98" mass="11171">MGNETCRFEEVQRNSHVYSDMAQYINCEYKEILNSRTITAAEIKIKINNLTQRYRAEKKAIGPSGGAPSSWKYFESINKIVGSLPFLNRRIYVSSTGS</sequence>
<dbReference type="Pfam" id="PF13837">
    <property type="entry name" value="Myb_DNA-bind_4"/>
    <property type="match status" value="1"/>
</dbReference>
<proteinExistence type="predicted"/>
<dbReference type="GO" id="GO:0016604">
    <property type="term" value="C:nuclear body"/>
    <property type="evidence" value="ECO:0007669"/>
    <property type="project" value="TreeGrafter"/>
</dbReference>
<dbReference type="InterPro" id="IPR026095">
    <property type="entry name" value="Myb/SANT-like_DNA-bd_dom_prot"/>
</dbReference>
<feature type="domain" description="Myb/SANT-like DNA-binding" evidence="1">
    <location>
        <begin position="5"/>
        <end position="80"/>
    </location>
</feature>
<accession>A0AAN7Q9S7</accession>
<dbReference type="PANTHER" id="PTHR22666">
    <property type="entry name" value="MYB_SANT-LIKE DNA-BINDING DOMAIN-CONTAINING PROTEIN 1"/>
    <property type="match status" value="1"/>
</dbReference>